<evidence type="ECO:0008006" key="4">
    <source>
        <dbReference type="Google" id="ProtNLM"/>
    </source>
</evidence>
<dbReference type="OrthoDB" id="6987583at2"/>
<evidence type="ECO:0000313" key="3">
    <source>
        <dbReference type="Proteomes" id="UP000243207"/>
    </source>
</evidence>
<organism evidence="2 3">
    <name type="scientific">Halopseudomonas xinjiangensis</name>
    <dbReference type="NCBI Taxonomy" id="487184"/>
    <lineage>
        <taxon>Bacteria</taxon>
        <taxon>Pseudomonadati</taxon>
        <taxon>Pseudomonadota</taxon>
        <taxon>Gammaproteobacteria</taxon>
        <taxon>Pseudomonadales</taxon>
        <taxon>Pseudomonadaceae</taxon>
        <taxon>Halopseudomonas</taxon>
    </lineage>
</organism>
<keyword evidence="3" id="KW-1185">Reference proteome</keyword>
<protein>
    <recommendedName>
        <fullName evidence="4">DUF2946 domain-containing protein</fullName>
    </recommendedName>
</protein>
<dbReference type="AlphaFoldDB" id="A0A1H1T978"/>
<dbReference type="RefSeq" id="WP_093393342.1">
    <property type="nucleotide sequence ID" value="NZ_LT629736.1"/>
</dbReference>
<dbReference type="Proteomes" id="UP000243207">
    <property type="component" value="Chromosome I"/>
</dbReference>
<accession>A0A1H1T978</accession>
<proteinExistence type="predicted"/>
<feature type="signal peptide" evidence="1">
    <location>
        <begin position="1"/>
        <end position="26"/>
    </location>
</feature>
<sequence length="148" mass="15386">MFKPSHRRLHAMLACLAMLMHVLGMAALASASAETRLAYGIAGHCLAASAAVVAQDHDGSHHSHHLDQLVAHAASTIDDLPPSSAAPGMSCCCASAQFILAVEATSAPPPLLPPTIERPAIAGSPHFSLRQLWPAINPRASPVLVRIA</sequence>
<reference evidence="3" key="1">
    <citation type="submission" date="2016-10" db="EMBL/GenBank/DDBJ databases">
        <authorList>
            <person name="Varghese N."/>
            <person name="Submissions S."/>
        </authorList>
    </citation>
    <scope>NUCLEOTIDE SEQUENCE [LARGE SCALE GENOMIC DNA]</scope>
    <source>
        <strain evidence="3">NRRL B-51270</strain>
    </source>
</reference>
<dbReference type="STRING" id="487184.SAMN05216421_1760"/>
<dbReference type="EMBL" id="LT629736">
    <property type="protein sequence ID" value="SDS56738.1"/>
    <property type="molecule type" value="Genomic_DNA"/>
</dbReference>
<evidence type="ECO:0000313" key="2">
    <source>
        <dbReference type="EMBL" id="SDS56738.1"/>
    </source>
</evidence>
<evidence type="ECO:0000256" key="1">
    <source>
        <dbReference type="SAM" id="SignalP"/>
    </source>
</evidence>
<gene>
    <name evidence="2" type="ORF">SAMN05216421_1760</name>
</gene>
<keyword evidence="1" id="KW-0732">Signal</keyword>
<feature type="chain" id="PRO_5009260879" description="DUF2946 domain-containing protein" evidence="1">
    <location>
        <begin position="27"/>
        <end position="148"/>
    </location>
</feature>
<name>A0A1H1T978_9GAMM</name>